<sequence length="95" mass="10410">MEARRRATHGPRVGLSSLCLGHWQTDPLGSQFFRAYPAVDVDVDVDVDINGADGLPTSSAYLPTDVYHDGMRSDSIKRTTMDGIKVFWGEQGPSL</sequence>
<dbReference type="Proteomes" id="UP001433268">
    <property type="component" value="Unassembled WGS sequence"/>
</dbReference>
<comment type="caution">
    <text evidence="1">The sequence shown here is derived from an EMBL/GenBank/DDBJ whole genome shotgun (WGS) entry which is preliminary data.</text>
</comment>
<dbReference type="EMBL" id="JAQQWN010000005">
    <property type="protein sequence ID" value="KAK8084974.1"/>
    <property type="molecule type" value="Genomic_DNA"/>
</dbReference>
<organism evidence="1 2">
    <name type="scientific">Apiospora hydei</name>
    <dbReference type="NCBI Taxonomy" id="1337664"/>
    <lineage>
        <taxon>Eukaryota</taxon>
        <taxon>Fungi</taxon>
        <taxon>Dikarya</taxon>
        <taxon>Ascomycota</taxon>
        <taxon>Pezizomycotina</taxon>
        <taxon>Sordariomycetes</taxon>
        <taxon>Xylariomycetidae</taxon>
        <taxon>Amphisphaeriales</taxon>
        <taxon>Apiosporaceae</taxon>
        <taxon>Apiospora</taxon>
    </lineage>
</organism>
<reference evidence="1 2" key="1">
    <citation type="submission" date="2023-01" db="EMBL/GenBank/DDBJ databases">
        <title>Analysis of 21 Apiospora genomes using comparative genomics revels a genus with tremendous synthesis potential of carbohydrate active enzymes and secondary metabolites.</title>
        <authorList>
            <person name="Sorensen T."/>
        </authorList>
    </citation>
    <scope>NUCLEOTIDE SEQUENCE [LARGE SCALE GENOMIC DNA]</scope>
    <source>
        <strain evidence="1 2">CBS 114990</strain>
    </source>
</reference>
<accession>A0ABR1WN88</accession>
<keyword evidence="2" id="KW-1185">Reference proteome</keyword>
<dbReference type="GeneID" id="92043620"/>
<name>A0ABR1WN88_9PEZI</name>
<evidence type="ECO:0000313" key="1">
    <source>
        <dbReference type="EMBL" id="KAK8084974.1"/>
    </source>
</evidence>
<gene>
    <name evidence="1" type="ORF">PG997_006245</name>
</gene>
<dbReference type="RefSeq" id="XP_066669483.1">
    <property type="nucleotide sequence ID" value="XM_066810560.1"/>
</dbReference>
<proteinExistence type="predicted"/>
<protein>
    <submittedName>
        <fullName evidence="1">Uncharacterized protein</fullName>
    </submittedName>
</protein>
<evidence type="ECO:0000313" key="2">
    <source>
        <dbReference type="Proteomes" id="UP001433268"/>
    </source>
</evidence>